<evidence type="ECO:0000313" key="3">
    <source>
        <dbReference type="Proteomes" id="UP000664480"/>
    </source>
</evidence>
<dbReference type="Proteomes" id="UP000664480">
    <property type="component" value="Unassembled WGS sequence"/>
</dbReference>
<comment type="caution">
    <text evidence="2">The sequence shown here is derived from an EMBL/GenBank/DDBJ whole genome shotgun (WGS) entry which is preliminary data.</text>
</comment>
<gene>
    <name evidence="2" type="ORF">J0A69_10405</name>
</gene>
<accession>A0ABS3CHY1</accession>
<keyword evidence="1" id="KW-0472">Membrane</keyword>
<organism evidence="2 3">
    <name type="scientific">Algoriphagus pacificus</name>
    <dbReference type="NCBI Taxonomy" id="2811234"/>
    <lineage>
        <taxon>Bacteria</taxon>
        <taxon>Pseudomonadati</taxon>
        <taxon>Bacteroidota</taxon>
        <taxon>Cytophagia</taxon>
        <taxon>Cytophagales</taxon>
        <taxon>Cyclobacteriaceae</taxon>
        <taxon>Algoriphagus</taxon>
    </lineage>
</organism>
<feature type="transmembrane region" description="Helical" evidence="1">
    <location>
        <begin position="68"/>
        <end position="90"/>
    </location>
</feature>
<dbReference type="RefSeq" id="WP_206586490.1">
    <property type="nucleotide sequence ID" value="NZ_JAFKCU010000002.1"/>
</dbReference>
<protein>
    <recommendedName>
        <fullName evidence="4">Exosortase/archaeosortase family protein</fullName>
    </recommendedName>
</protein>
<evidence type="ECO:0000313" key="2">
    <source>
        <dbReference type="EMBL" id="MBN7815845.1"/>
    </source>
</evidence>
<keyword evidence="3" id="KW-1185">Reference proteome</keyword>
<sequence>MVSKTIFSSLERRPILISLTVLFFGFNFLLKHFISAEYALDLKFAYSVDQAYQAIGSLSKSELNMYQFGIWALDFPYMVVYGLLATGLLFKLWRNKKVVFVPLFIVLFDALENILISQLLENFPERHEDLAIFASVFTTFKWVSVSFLILLLLWGITKFYKREKLEHTKSLKPEMKNY</sequence>
<keyword evidence="1" id="KW-1133">Transmembrane helix</keyword>
<dbReference type="EMBL" id="JAFKCU010000002">
    <property type="protein sequence ID" value="MBN7815845.1"/>
    <property type="molecule type" value="Genomic_DNA"/>
</dbReference>
<keyword evidence="1" id="KW-0812">Transmembrane</keyword>
<evidence type="ECO:0000256" key="1">
    <source>
        <dbReference type="SAM" id="Phobius"/>
    </source>
</evidence>
<feature type="transmembrane region" description="Helical" evidence="1">
    <location>
        <begin position="132"/>
        <end position="154"/>
    </location>
</feature>
<reference evidence="2 3" key="1">
    <citation type="submission" date="2021-03" db="EMBL/GenBank/DDBJ databases">
        <title>novel species isolated from a fishpond in China.</title>
        <authorList>
            <person name="Lu H."/>
            <person name="Cai Z."/>
        </authorList>
    </citation>
    <scope>NUCLEOTIDE SEQUENCE [LARGE SCALE GENOMIC DNA]</scope>
    <source>
        <strain evidence="2 3">YJ13C</strain>
    </source>
</reference>
<name>A0ABS3CHY1_9BACT</name>
<evidence type="ECO:0008006" key="4">
    <source>
        <dbReference type="Google" id="ProtNLM"/>
    </source>
</evidence>
<feature type="transmembrane region" description="Helical" evidence="1">
    <location>
        <begin position="99"/>
        <end position="120"/>
    </location>
</feature>
<feature type="transmembrane region" description="Helical" evidence="1">
    <location>
        <begin position="15"/>
        <end position="34"/>
    </location>
</feature>
<proteinExistence type="predicted"/>